<accession>A0A815VQ28</accession>
<comment type="caution">
    <text evidence="2">The sequence shown here is derived from an EMBL/GenBank/DDBJ whole genome shotgun (WGS) entry which is preliminary data.</text>
</comment>
<dbReference type="AlphaFoldDB" id="A0A815VQ28"/>
<feature type="region of interest" description="Disordered" evidence="1">
    <location>
        <begin position="1"/>
        <end position="25"/>
    </location>
</feature>
<sequence length="47" mass="5370">ELQIKHQHQQQQQSKSTLATSSSLTTDRQFCFSSTQLKYAISNKLPC</sequence>
<reference evidence="2" key="1">
    <citation type="submission" date="2021-02" db="EMBL/GenBank/DDBJ databases">
        <authorList>
            <person name="Nowell W R."/>
        </authorList>
    </citation>
    <scope>NUCLEOTIDE SEQUENCE</scope>
</reference>
<evidence type="ECO:0000256" key="1">
    <source>
        <dbReference type="SAM" id="MobiDB-lite"/>
    </source>
</evidence>
<proteinExistence type="predicted"/>
<name>A0A815VQ28_9BILA</name>
<evidence type="ECO:0000313" key="3">
    <source>
        <dbReference type="Proteomes" id="UP000663882"/>
    </source>
</evidence>
<dbReference type="EMBL" id="CAJNOO010020156">
    <property type="protein sequence ID" value="CAF1531773.1"/>
    <property type="molecule type" value="Genomic_DNA"/>
</dbReference>
<gene>
    <name evidence="2" type="ORF">RFH988_LOCUS39498</name>
</gene>
<organism evidence="2 3">
    <name type="scientific">Rotaria sordida</name>
    <dbReference type="NCBI Taxonomy" id="392033"/>
    <lineage>
        <taxon>Eukaryota</taxon>
        <taxon>Metazoa</taxon>
        <taxon>Spiralia</taxon>
        <taxon>Gnathifera</taxon>
        <taxon>Rotifera</taxon>
        <taxon>Eurotatoria</taxon>
        <taxon>Bdelloidea</taxon>
        <taxon>Philodinida</taxon>
        <taxon>Philodinidae</taxon>
        <taxon>Rotaria</taxon>
    </lineage>
</organism>
<dbReference type="Proteomes" id="UP000663882">
    <property type="component" value="Unassembled WGS sequence"/>
</dbReference>
<feature type="non-terminal residue" evidence="2">
    <location>
        <position position="1"/>
    </location>
</feature>
<evidence type="ECO:0000313" key="2">
    <source>
        <dbReference type="EMBL" id="CAF1531773.1"/>
    </source>
</evidence>
<feature type="compositionally biased region" description="Low complexity" evidence="1">
    <location>
        <begin position="9"/>
        <end position="25"/>
    </location>
</feature>
<feature type="non-terminal residue" evidence="2">
    <location>
        <position position="47"/>
    </location>
</feature>
<protein>
    <submittedName>
        <fullName evidence="2">Uncharacterized protein</fullName>
    </submittedName>
</protein>